<gene>
    <name evidence="1" type="ORF">CYY_008029</name>
</gene>
<evidence type="ECO:0000313" key="2">
    <source>
        <dbReference type="Proteomes" id="UP000695562"/>
    </source>
</evidence>
<dbReference type="Gene3D" id="3.40.1180.10">
    <property type="entry name" value="Decaprenyl diphosphate synthase-like"/>
    <property type="match status" value="1"/>
</dbReference>
<reference evidence="1" key="1">
    <citation type="submission" date="2020-01" db="EMBL/GenBank/DDBJ databases">
        <title>Development of genomics and gene disruption for Polysphondylium violaceum indicates a role for the polyketide synthase stlB in stalk morphogenesis.</title>
        <authorList>
            <person name="Narita B."/>
            <person name="Kawabe Y."/>
            <person name="Kin K."/>
            <person name="Saito T."/>
            <person name="Gibbs R."/>
            <person name="Kuspa A."/>
            <person name="Muzny D."/>
            <person name="Queller D."/>
            <person name="Richards S."/>
            <person name="Strassman J."/>
            <person name="Sucgang R."/>
            <person name="Worley K."/>
            <person name="Schaap P."/>
        </authorList>
    </citation>
    <scope>NUCLEOTIDE SEQUENCE</scope>
    <source>
        <strain evidence="1">QSvi11</strain>
    </source>
</reference>
<dbReference type="AlphaFoldDB" id="A0A8J4UQG5"/>
<dbReference type="InterPro" id="IPR036424">
    <property type="entry name" value="UPP_synth-like_sf"/>
</dbReference>
<dbReference type="OrthoDB" id="16817at2759"/>
<evidence type="ECO:0000313" key="1">
    <source>
        <dbReference type="EMBL" id="KAF2070651.1"/>
    </source>
</evidence>
<sequence length="328" mass="37961">MPSPSGYVPFTKFSNYSNAEIAKIVSNHLRGRNTLVYAYDGTRRSYLMEKVGGDSVSSGNDCQIINYNEYSKTAIHNFLYQLVMMFDHGIDTIVYPMWFCTLEDRGPEYLPKFIQYLWGLSALLENPELVQAYQALGIRVIFYGEYRELLRRGNDEKLLQVFEDIMELTKNNTKKTVLLGTNIDEPSNTLINETIQFYKVHGHPPTKEDLIKQYYGKNVDDVSMYIGFYRFSTDGRPIIISDKGAEDLYWAIAPHSLMNVQSFRKVLHDNVYLRTTTNAKEYELKNEDIQKMKNFYQNNMYTVMGCGDIQSGANIWYPLGSQTLKNIK</sequence>
<dbReference type="Proteomes" id="UP000695562">
    <property type="component" value="Unassembled WGS sequence"/>
</dbReference>
<proteinExistence type="predicted"/>
<accession>A0A8J4UQG5</accession>
<dbReference type="EMBL" id="AJWJ01000463">
    <property type="protein sequence ID" value="KAF2070651.1"/>
    <property type="molecule type" value="Genomic_DNA"/>
</dbReference>
<keyword evidence="2" id="KW-1185">Reference proteome</keyword>
<organism evidence="1 2">
    <name type="scientific">Polysphondylium violaceum</name>
    <dbReference type="NCBI Taxonomy" id="133409"/>
    <lineage>
        <taxon>Eukaryota</taxon>
        <taxon>Amoebozoa</taxon>
        <taxon>Evosea</taxon>
        <taxon>Eumycetozoa</taxon>
        <taxon>Dictyostelia</taxon>
        <taxon>Dictyosteliales</taxon>
        <taxon>Dictyosteliaceae</taxon>
        <taxon>Polysphondylium</taxon>
    </lineage>
</organism>
<name>A0A8J4UQG5_9MYCE</name>
<comment type="caution">
    <text evidence="1">The sequence shown here is derived from an EMBL/GenBank/DDBJ whole genome shotgun (WGS) entry which is preliminary data.</text>
</comment>
<protein>
    <submittedName>
        <fullName evidence="1">Uncharacterized protein</fullName>
    </submittedName>
</protein>
<dbReference type="GO" id="GO:0016765">
    <property type="term" value="F:transferase activity, transferring alkyl or aryl (other than methyl) groups"/>
    <property type="evidence" value="ECO:0007669"/>
    <property type="project" value="InterPro"/>
</dbReference>